<dbReference type="Pfam" id="PF13920">
    <property type="entry name" value="zf-C3HC4_3"/>
    <property type="match status" value="1"/>
</dbReference>
<evidence type="ECO:0000313" key="9">
    <source>
        <dbReference type="Proteomes" id="UP000054558"/>
    </source>
</evidence>
<evidence type="ECO:0000256" key="4">
    <source>
        <dbReference type="ARBA" id="ARBA00038499"/>
    </source>
</evidence>
<dbReference type="SUPFAM" id="SSF57850">
    <property type="entry name" value="RING/U-box"/>
    <property type="match status" value="1"/>
</dbReference>
<name>A0A1Y1IC88_KLENI</name>
<sequence length="191" mass="19694">MPAGPGGQLSTGGGTSISRGLGRKGPVVGAALVGTPGSRKAGEKVHFCVLCDLPIAIYGLLVPCQHVFCLACANALGKTCPRCSAAIQSVDAVRSPPGVLICGIPTCLRAFLSKPELLLHVHESHQDLFKPATPPPSAPSPLPTQHRPLHPRSEVDFPPFFRGPAPGGFGPGRPPGPGGPLMAPEGFRPMR</sequence>
<evidence type="ECO:0000256" key="5">
    <source>
        <dbReference type="PROSITE-ProRule" id="PRU00175"/>
    </source>
</evidence>
<feature type="compositionally biased region" description="Pro residues" evidence="6">
    <location>
        <begin position="132"/>
        <end position="142"/>
    </location>
</feature>
<dbReference type="InterPro" id="IPR001841">
    <property type="entry name" value="Znf_RING"/>
</dbReference>
<dbReference type="InterPro" id="IPR040383">
    <property type="entry name" value="HAKAI/CBLL2"/>
</dbReference>
<dbReference type="PROSITE" id="PS00028">
    <property type="entry name" value="ZINC_FINGER_C2H2_1"/>
    <property type="match status" value="1"/>
</dbReference>
<dbReference type="PROSITE" id="PS50089">
    <property type="entry name" value="ZF_RING_2"/>
    <property type="match status" value="1"/>
</dbReference>
<evidence type="ECO:0000256" key="2">
    <source>
        <dbReference type="ARBA" id="ARBA00022771"/>
    </source>
</evidence>
<evidence type="ECO:0000259" key="7">
    <source>
        <dbReference type="PROSITE" id="PS50089"/>
    </source>
</evidence>
<evidence type="ECO:0000256" key="3">
    <source>
        <dbReference type="ARBA" id="ARBA00022833"/>
    </source>
</evidence>
<dbReference type="Proteomes" id="UP000054558">
    <property type="component" value="Unassembled WGS sequence"/>
</dbReference>
<reference evidence="8 9" key="1">
    <citation type="journal article" date="2014" name="Nat. Commun.">
        <title>Klebsormidium flaccidum genome reveals primary factors for plant terrestrial adaptation.</title>
        <authorList>
            <person name="Hori K."/>
            <person name="Maruyama F."/>
            <person name="Fujisawa T."/>
            <person name="Togashi T."/>
            <person name="Yamamoto N."/>
            <person name="Seo M."/>
            <person name="Sato S."/>
            <person name="Yamada T."/>
            <person name="Mori H."/>
            <person name="Tajima N."/>
            <person name="Moriyama T."/>
            <person name="Ikeuchi M."/>
            <person name="Watanabe M."/>
            <person name="Wada H."/>
            <person name="Kobayashi K."/>
            <person name="Saito M."/>
            <person name="Masuda T."/>
            <person name="Sasaki-Sekimoto Y."/>
            <person name="Mashiguchi K."/>
            <person name="Awai K."/>
            <person name="Shimojima M."/>
            <person name="Masuda S."/>
            <person name="Iwai M."/>
            <person name="Nobusawa T."/>
            <person name="Narise T."/>
            <person name="Kondo S."/>
            <person name="Saito H."/>
            <person name="Sato R."/>
            <person name="Murakawa M."/>
            <person name="Ihara Y."/>
            <person name="Oshima-Yamada Y."/>
            <person name="Ohtaka K."/>
            <person name="Satoh M."/>
            <person name="Sonobe K."/>
            <person name="Ishii M."/>
            <person name="Ohtani R."/>
            <person name="Kanamori-Sato M."/>
            <person name="Honoki R."/>
            <person name="Miyazaki D."/>
            <person name="Mochizuki H."/>
            <person name="Umetsu J."/>
            <person name="Higashi K."/>
            <person name="Shibata D."/>
            <person name="Kamiya Y."/>
            <person name="Sato N."/>
            <person name="Nakamura Y."/>
            <person name="Tabata S."/>
            <person name="Ida S."/>
            <person name="Kurokawa K."/>
            <person name="Ohta H."/>
        </authorList>
    </citation>
    <scope>NUCLEOTIDE SEQUENCE [LARGE SCALE GENOMIC DNA]</scope>
    <source>
        <strain evidence="8 9">NIES-2285</strain>
    </source>
</reference>
<dbReference type="GO" id="GO:0061630">
    <property type="term" value="F:ubiquitin protein ligase activity"/>
    <property type="evidence" value="ECO:0007669"/>
    <property type="project" value="InterPro"/>
</dbReference>
<proteinExistence type="inferred from homology"/>
<evidence type="ECO:0000256" key="1">
    <source>
        <dbReference type="ARBA" id="ARBA00022723"/>
    </source>
</evidence>
<comment type="similarity">
    <text evidence="4">Belongs to the Hakai family.</text>
</comment>
<organism evidence="8 9">
    <name type="scientific">Klebsormidium nitens</name>
    <name type="common">Green alga</name>
    <name type="synonym">Ulothrix nitens</name>
    <dbReference type="NCBI Taxonomy" id="105231"/>
    <lineage>
        <taxon>Eukaryota</taxon>
        <taxon>Viridiplantae</taxon>
        <taxon>Streptophyta</taxon>
        <taxon>Klebsormidiophyceae</taxon>
        <taxon>Klebsormidiales</taxon>
        <taxon>Klebsormidiaceae</taxon>
        <taxon>Klebsormidium</taxon>
    </lineage>
</organism>
<dbReference type="InterPro" id="IPR013083">
    <property type="entry name" value="Znf_RING/FYVE/PHD"/>
</dbReference>
<keyword evidence="9" id="KW-1185">Reference proteome</keyword>
<dbReference type="PANTHER" id="PTHR13480">
    <property type="entry name" value="E3 UBIQUITIN-PROTEIN LIGASE HAKAI-RELATED"/>
    <property type="match status" value="1"/>
</dbReference>
<keyword evidence="2 5" id="KW-0863">Zinc-finger</keyword>
<dbReference type="PANTHER" id="PTHR13480:SF0">
    <property type="entry name" value="E3 UBIQUITIN-PROTEIN LIGASE HAKAI"/>
    <property type="match status" value="1"/>
</dbReference>
<evidence type="ECO:0000313" key="8">
    <source>
        <dbReference type="EMBL" id="GAQ87582.1"/>
    </source>
</evidence>
<protein>
    <recommendedName>
        <fullName evidence="7">RING-type domain-containing protein</fullName>
    </recommendedName>
</protein>
<evidence type="ECO:0000256" key="6">
    <source>
        <dbReference type="SAM" id="MobiDB-lite"/>
    </source>
</evidence>
<dbReference type="PROSITE" id="PS00518">
    <property type="entry name" value="ZF_RING_1"/>
    <property type="match status" value="1"/>
</dbReference>
<gene>
    <name evidence="8" type="ORF">KFL_003620130</name>
</gene>
<dbReference type="STRING" id="105231.A0A1Y1IC88"/>
<dbReference type="GO" id="GO:0016567">
    <property type="term" value="P:protein ubiquitination"/>
    <property type="evidence" value="ECO:0007669"/>
    <property type="project" value="InterPro"/>
</dbReference>
<dbReference type="AlphaFoldDB" id="A0A1Y1IC88"/>
<dbReference type="OMA" id="ICHARIT"/>
<dbReference type="GO" id="GO:0008270">
    <property type="term" value="F:zinc ion binding"/>
    <property type="evidence" value="ECO:0007669"/>
    <property type="project" value="UniProtKB-KW"/>
</dbReference>
<dbReference type="OrthoDB" id="547746at2759"/>
<keyword evidence="3" id="KW-0862">Zinc</keyword>
<dbReference type="EMBL" id="DF237311">
    <property type="protein sequence ID" value="GAQ87582.1"/>
    <property type="molecule type" value="Genomic_DNA"/>
</dbReference>
<feature type="region of interest" description="Disordered" evidence="6">
    <location>
        <begin position="128"/>
        <end position="191"/>
    </location>
</feature>
<dbReference type="InterPro" id="IPR013087">
    <property type="entry name" value="Znf_C2H2_type"/>
</dbReference>
<keyword evidence="1" id="KW-0479">Metal-binding</keyword>
<dbReference type="Gene3D" id="3.30.40.10">
    <property type="entry name" value="Zinc/RING finger domain, C3HC4 (zinc finger)"/>
    <property type="match status" value="1"/>
</dbReference>
<feature type="domain" description="RING-type" evidence="7">
    <location>
        <begin position="48"/>
        <end position="84"/>
    </location>
</feature>
<feature type="compositionally biased region" description="Gly residues" evidence="6">
    <location>
        <begin position="1"/>
        <end position="15"/>
    </location>
</feature>
<accession>A0A1Y1IC88</accession>
<feature type="region of interest" description="Disordered" evidence="6">
    <location>
        <begin position="1"/>
        <end position="22"/>
    </location>
</feature>
<dbReference type="InterPro" id="IPR017907">
    <property type="entry name" value="Znf_RING_CS"/>
</dbReference>